<accession>M6Q4P3</accession>
<organism evidence="2 3">
    <name type="scientific">Leptospira weilii str. UI 13098</name>
    <dbReference type="NCBI Taxonomy" id="1088542"/>
    <lineage>
        <taxon>Bacteria</taxon>
        <taxon>Pseudomonadati</taxon>
        <taxon>Spirochaetota</taxon>
        <taxon>Spirochaetia</taxon>
        <taxon>Leptospirales</taxon>
        <taxon>Leptospiraceae</taxon>
        <taxon>Leptospira</taxon>
    </lineage>
</organism>
<keyword evidence="3" id="KW-1185">Reference proteome</keyword>
<dbReference type="AlphaFoldDB" id="M6Q4P3"/>
<evidence type="ECO:0000313" key="3">
    <source>
        <dbReference type="Proteomes" id="UP000012118"/>
    </source>
</evidence>
<sequence>MKQFLAFFLILSFISCSSYQSKVEKNETDLDRVGQIVLDSNDIPESDKEFIKDTLKETKKLLDKGVSESVLADKWRDYLFNKWLYISLFVLGVFALLVLKFKSFSWTSLIPNLSFQKNGGKENAG</sequence>
<dbReference type="PROSITE" id="PS51257">
    <property type="entry name" value="PROKAR_LIPOPROTEIN"/>
    <property type="match status" value="1"/>
</dbReference>
<evidence type="ECO:0000313" key="2">
    <source>
        <dbReference type="EMBL" id="EMN90536.1"/>
    </source>
</evidence>
<comment type="caution">
    <text evidence="2">The sequence shown here is derived from an EMBL/GenBank/DDBJ whole genome shotgun (WGS) entry which is preliminary data.</text>
</comment>
<proteinExistence type="predicted"/>
<keyword evidence="1" id="KW-0812">Transmembrane</keyword>
<keyword evidence="1" id="KW-1133">Transmembrane helix</keyword>
<protein>
    <submittedName>
        <fullName evidence="2">Putative lipoprotein</fullName>
    </submittedName>
</protein>
<evidence type="ECO:0000256" key="1">
    <source>
        <dbReference type="SAM" id="Phobius"/>
    </source>
</evidence>
<name>M6Q4P3_9LEPT</name>
<dbReference type="EMBL" id="AHNU02000041">
    <property type="protein sequence ID" value="EMN90536.1"/>
    <property type="molecule type" value="Genomic_DNA"/>
</dbReference>
<dbReference type="Proteomes" id="UP000012118">
    <property type="component" value="Unassembled WGS sequence"/>
</dbReference>
<dbReference type="RefSeq" id="WP_004503275.1">
    <property type="nucleotide sequence ID" value="NZ_AHNU02000041.1"/>
</dbReference>
<feature type="transmembrane region" description="Helical" evidence="1">
    <location>
        <begin position="83"/>
        <end position="101"/>
    </location>
</feature>
<reference evidence="2 3" key="1">
    <citation type="submission" date="2013-01" db="EMBL/GenBank/DDBJ databases">
        <authorList>
            <person name="Harkins D.M."/>
            <person name="Durkin A.S."/>
            <person name="Brinkac L.M."/>
            <person name="Haft D.H."/>
            <person name="Selengut J.D."/>
            <person name="Sanka R."/>
            <person name="DePew J."/>
            <person name="Purushe J."/>
            <person name="Chanthongthip A."/>
            <person name="Lattana O."/>
            <person name="Phetsouvanh R."/>
            <person name="Newton P.N."/>
            <person name="Vinetz J.M."/>
            <person name="Sutton G.G."/>
            <person name="Nierman W.C."/>
            <person name="Fouts D.E."/>
        </authorList>
    </citation>
    <scope>NUCLEOTIDE SEQUENCE [LARGE SCALE GENOMIC DNA]</scope>
    <source>
        <strain evidence="2 3">UI 13098</strain>
    </source>
</reference>
<gene>
    <name evidence="2" type="ORF">LEP1GSC108_2800</name>
</gene>
<keyword evidence="2" id="KW-0449">Lipoprotein</keyword>
<keyword evidence="1" id="KW-0472">Membrane</keyword>